<evidence type="ECO:0000313" key="9">
    <source>
        <dbReference type="EMBL" id="CAG5117048.1"/>
    </source>
</evidence>
<evidence type="ECO:0000313" key="10">
    <source>
        <dbReference type="Proteomes" id="UP000678393"/>
    </source>
</evidence>
<sequence length="497" mass="56358">MTTSLKDHVPLIEQPPQEVRPGSDVSDNSLFISKSDTLTFSKITEDNIADENLNIRCTADKGTVTDHEDNVPVKCKYCLKRMSMLRKIEKIKSVQESLFFGPFGKNNSRQTDQSRRSHGCQTPASLYDRAELTYREMRRLAVILSLQNKKSMQTETFCKCAETGWDQDCRCGEENKYVEWVWDTVQRGEATSLKEQDSLVVFHEDYSSGTTAIRGLKAMDKDQHFWEIKLTTPVYGTDMMIGVGTKNVELNKYHNTFCSMLGTDADSWGISYDGRVQHEGKKSKYCSRFGQGTIIGVHLDMWHGTLTFYRNRQSLEFRSSFPSSLQFLCCQILRQVIPTHLSVLDALPMPPGLRIFLANNISWLLDVPHKRPLKPCSFHVCNICMPLKSALEGHTDDEISSDEERLGNISFRVSDDDSEEEDPRDFSDRALQRHSATRYLMQPSLRTVRGGGSLHISTRGGKNSFQQRSVLDTHRLSPGVLVPHWTPGSSSFTTGVD</sequence>
<evidence type="ECO:0000256" key="2">
    <source>
        <dbReference type="ARBA" id="ARBA00010910"/>
    </source>
</evidence>
<dbReference type="PANTHER" id="PTHR12245:SF5">
    <property type="entry name" value="SPRY DOMAIN-CONTAINING SOCS BOX PROTEIN 3"/>
    <property type="match status" value="1"/>
</dbReference>
<keyword evidence="5" id="KW-0539">Nucleus</keyword>
<dbReference type="InterPro" id="IPR003877">
    <property type="entry name" value="SPRY_dom"/>
</dbReference>
<dbReference type="GO" id="GO:0005634">
    <property type="term" value="C:nucleus"/>
    <property type="evidence" value="ECO:0007669"/>
    <property type="project" value="UniProtKB-SubCell"/>
</dbReference>
<feature type="domain" description="SOCS box" evidence="8">
    <location>
        <begin position="312"/>
        <end position="357"/>
    </location>
</feature>
<dbReference type="InterPro" id="IPR001496">
    <property type="entry name" value="SOCS_box"/>
</dbReference>
<dbReference type="SUPFAM" id="SSF49899">
    <property type="entry name" value="Concanavalin A-like lectins/glucanases"/>
    <property type="match status" value="1"/>
</dbReference>
<dbReference type="OrthoDB" id="5951542at2759"/>
<evidence type="ECO:0000256" key="4">
    <source>
        <dbReference type="ARBA" id="ARBA00022786"/>
    </source>
</evidence>
<organism evidence="9 10">
    <name type="scientific">Candidula unifasciata</name>
    <dbReference type="NCBI Taxonomy" id="100452"/>
    <lineage>
        <taxon>Eukaryota</taxon>
        <taxon>Metazoa</taxon>
        <taxon>Spiralia</taxon>
        <taxon>Lophotrochozoa</taxon>
        <taxon>Mollusca</taxon>
        <taxon>Gastropoda</taxon>
        <taxon>Heterobranchia</taxon>
        <taxon>Euthyneura</taxon>
        <taxon>Panpulmonata</taxon>
        <taxon>Eupulmonata</taxon>
        <taxon>Stylommatophora</taxon>
        <taxon>Helicina</taxon>
        <taxon>Helicoidea</taxon>
        <taxon>Geomitridae</taxon>
        <taxon>Candidula</taxon>
    </lineage>
</organism>
<evidence type="ECO:0000259" key="7">
    <source>
        <dbReference type="PROSITE" id="PS50188"/>
    </source>
</evidence>
<dbReference type="InterPro" id="IPR001870">
    <property type="entry name" value="B30.2/SPRY"/>
</dbReference>
<dbReference type="GO" id="GO:0019005">
    <property type="term" value="C:SCF ubiquitin ligase complex"/>
    <property type="evidence" value="ECO:0007669"/>
    <property type="project" value="TreeGrafter"/>
</dbReference>
<dbReference type="GO" id="GO:0043161">
    <property type="term" value="P:proteasome-mediated ubiquitin-dependent protein catabolic process"/>
    <property type="evidence" value="ECO:0007669"/>
    <property type="project" value="TreeGrafter"/>
</dbReference>
<comment type="subcellular location">
    <subcellularLocation>
        <location evidence="1">Nucleus</location>
    </subcellularLocation>
</comment>
<dbReference type="InterPro" id="IPR050672">
    <property type="entry name" value="FBXO45-Fsn/SPSB_families"/>
</dbReference>
<dbReference type="SMART" id="SM00449">
    <property type="entry name" value="SPRY"/>
    <property type="match status" value="1"/>
</dbReference>
<proteinExistence type="inferred from homology"/>
<dbReference type="PROSITE" id="PS50188">
    <property type="entry name" value="B302_SPRY"/>
    <property type="match status" value="1"/>
</dbReference>
<dbReference type="CDD" id="cd12876">
    <property type="entry name" value="SPRY_SOCS3"/>
    <property type="match status" value="1"/>
</dbReference>
<feature type="compositionally biased region" description="Basic and acidic residues" evidence="6">
    <location>
        <begin position="1"/>
        <end position="10"/>
    </location>
</feature>
<dbReference type="PANTHER" id="PTHR12245">
    <property type="entry name" value="SPRY DOMAIN CONTAINING SOCS BOX PROTEIN"/>
    <property type="match status" value="1"/>
</dbReference>
<dbReference type="InterPro" id="IPR013320">
    <property type="entry name" value="ConA-like_dom_sf"/>
</dbReference>
<keyword evidence="10" id="KW-1185">Reference proteome</keyword>
<dbReference type="EMBL" id="CAJHNH020000336">
    <property type="protein sequence ID" value="CAG5117048.1"/>
    <property type="molecule type" value="Genomic_DNA"/>
</dbReference>
<dbReference type="Pfam" id="PF00622">
    <property type="entry name" value="SPRY"/>
    <property type="match status" value="1"/>
</dbReference>
<accession>A0A8S3YKX6</accession>
<feature type="region of interest" description="Disordered" evidence="6">
    <location>
        <begin position="1"/>
        <end position="26"/>
    </location>
</feature>
<dbReference type="InterPro" id="IPR043136">
    <property type="entry name" value="B30.2/SPRY_sf"/>
</dbReference>
<evidence type="ECO:0000256" key="1">
    <source>
        <dbReference type="ARBA" id="ARBA00004123"/>
    </source>
</evidence>
<dbReference type="Gene3D" id="2.60.120.920">
    <property type="match status" value="1"/>
</dbReference>
<name>A0A8S3YKX6_9EUPU</name>
<dbReference type="PROSITE" id="PS50225">
    <property type="entry name" value="SOCS"/>
    <property type="match status" value="1"/>
</dbReference>
<feature type="domain" description="B30.2/SPRY" evidence="7">
    <location>
        <begin position="160"/>
        <end position="362"/>
    </location>
</feature>
<evidence type="ECO:0000256" key="3">
    <source>
        <dbReference type="ARBA" id="ARBA00014684"/>
    </source>
</evidence>
<comment type="caution">
    <text evidence="9">The sequence shown here is derived from an EMBL/GenBank/DDBJ whole genome shotgun (WGS) entry which is preliminary data.</text>
</comment>
<evidence type="ECO:0000256" key="6">
    <source>
        <dbReference type="SAM" id="MobiDB-lite"/>
    </source>
</evidence>
<dbReference type="InterPro" id="IPR035754">
    <property type="entry name" value="SPRY_SPSB3"/>
</dbReference>
<gene>
    <name evidence="9" type="ORF">CUNI_LOCUS2606</name>
</gene>
<evidence type="ECO:0000259" key="8">
    <source>
        <dbReference type="PROSITE" id="PS50225"/>
    </source>
</evidence>
<protein>
    <recommendedName>
        <fullName evidence="3">SPRY domain-containing SOCS box protein 3</fullName>
    </recommendedName>
</protein>
<comment type="similarity">
    <text evidence="2">Belongs to the SPSB family.</text>
</comment>
<dbReference type="AlphaFoldDB" id="A0A8S3YKX6"/>
<keyword evidence="4" id="KW-0833">Ubl conjugation pathway</keyword>
<evidence type="ECO:0000256" key="5">
    <source>
        <dbReference type="ARBA" id="ARBA00023242"/>
    </source>
</evidence>
<dbReference type="Proteomes" id="UP000678393">
    <property type="component" value="Unassembled WGS sequence"/>
</dbReference>
<reference evidence="9" key="1">
    <citation type="submission" date="2021-04" db="EMBL/GenBank/DDBJ databases">
        <authorList>
            <consortium name="Molecular Ecology Group"/>
        </authorList>
    </citation>
    <scope>NUCLEOTIDE SEQUENCE</scope>
</reference>